<keyword evidence="2" id="KW-0732">Signal</keyword>
<reference evidence="3 4" key="3">
    <citation type="submission" date="2019-11" db="EMBL/GenBank/DDBJ databases">
        <title>A de novo genome assembly of a pear dwarfing rootstock.</title>
        <authorList>
            <person name="Wang F."/>
            <person name="Wang J."/>
            <person name="Li S."/>
            <person name="Zhang Y."/>
            <person name="Fang M."/>
            <person name="Ma L."/>
            <person name="Zhao Y."/>
            <person name="Jiang S."/>
        </authorList>
    </citation>
    <scope>NUCLEOTIDE SEQUENCE [LARGE SCALE GENOMIC DNA]</scope>
    <source>
        <strain evidence="3">S2</strain>
        <tissue evidence="3">Leaf</tissue>
    </source>
</reference>
<feature type="compositionally biased region" description="Basic and acidic residues" evidence="1">
    <location>
        <begin position="168"/>
        <end position="177"/>
    </location>
</feature>
<evidence type="ECO:0000256" key="1">
    <source>
        <dbReference type="SAM" id="MobiDB-lite"/>
    </source>
</evidence>
<name>A0A5N5HGV4_9ROSA</name>
<organism evidence="3 4">
    <name type="scientific">Pyrus ussuriensis x Pyrus communis</name>
    <dbReference type="NCBI Taxonomy" id="2448454"/>
    <lineage>
        <taxon>Eukaryota</taxon>
        <taxon>Viridiplantae</taxon>
        <taxon>Streptophyta</taxon>
        <taxon>Embryophyta</taxon>
        <taxon>Tracheophyta</taxon>
        <taxon>Spermatophyta</taxon>
        <taxon>Magnoliopsida</taxon>
        <taxon>eudicotyledons</taxon>
        <taxon>Gunneridae</taxon>
        <taxon>Pentapetalae</taxon>
        <taxon>rosids</taxon>
        <taxon>fabids</taxon>
        <taxon>Rosales</taxon>
        <taxon>Rosaceae</taxon>
        <taxon>Amygdaloideae</taxon>
        <taxon>Maleae</taxon>
        <taxon>Pyrus</taxon>
    </lineage>
</organism>
<dbReference type="EMBL" id="SMOL01000160">
    <property type="protein sequence ID" value="KAB2626117.1"/>
    <property type="molecule type" value="Genomic_DNA"/>
</dbReference>
<feature type="region of interest" description="Disordered" evidence="1">
    <location>
        <begin position="42"/>
        <end position="79"/>
    </location>
</feature>
<evidence type="ECO:0000313" key="3">
    <source>
        <dbReference type="EMBL" id="KAB2626117.1"/>
    </source>
</evidence>
<protein>
    <submittedName>
        <fullName evidence="3">Uncharacterized protein</fullName>
    </submittedName>
</protein>
<sequence>MPHHFAAAAKLLGSVVATFPPNMTTMSVSLVTPFSLTVSTAPTSSTSLMKHPLLSARQTHRRPQSSEEAEQDSEASSIHGPRQVMHLSHSFRKCYSFGGGSAEFSWGSNFPEIVMFNEVYVQPRDELKDININYMYIKINLFVFIFLVHHGGEGPNHSRGGGFPASPRDPDRGGVSP</sequence>
<dbReference type="Proteomes" id="UP000327157">
    <property type="component" value="Chromosome 16"/>
</dbReference>
<feature type="region of interest" description="Disordered" evidence="1">
    <location>
        <begin position="155"/>
        <end position="177"/>
    </location>
</feature>
<feature type="signal peptide" evidence="2">
    <location>
        <begin position="1"/>
        <end position="17"/>
    </location>
</feature>
<gene>
    <name evidence="3" type="ORF">D8674_017777</name>
</gene>
<reference evidence="4" key="2">
    <citation type="submission" date="2019-10" db="EMBL/GenBank/DDBJ databases">
        <title>A de novo genome assembly of a pear dwarfing rootstock.</title>
        <authorList>
            <person name="Wang F."/>
            <person name="Wang J."/>
            <person name="Li S."/>
            <person name="Zhang Y."/>
            <person name="Fang M."/>
            <person name="Ma L."/>
            <person name="Zhao Y."/>
            <person name="Jiang S."/>
        </authorList>
    </citation>
    <scope>NUCLEOTIDE SEQUENCE [LARGE SCALE GENOMIC DNA]</scope>
</reference>
<dbReference type="AlphaFoldDB" id="A0A5N5HGV4"/>
<keyword evidence="4" id="KW-1185">Reference proteome</keyword>
<feature type="chain" id="PRO_5024391559" evidence="2">
    <location>
        <begin position="18"/>
        <end position="177"/>
    </location>
</feature>
<comment type="caution">
    <text evidence="3">The sequence shown here is derived from an EMBL/GenBank/DDBJ whole genome shotgun (WGS) entry which is preliminary data.</text>
</comment>
<evidence type="ECO:0000256" key="2">
    <source>
        <dbReference type="SAM" id="SignalP"/>
    </source>
</evidence>
<proteinExistence type="predicted"/>
<accession>A0A5N5HGV4</accession>
<evidence type="ECO:0000313" key="4">
    <source>
        <dbReference type="Proteomes" id="UP000327157"/>
    </source>
</evidence>
<reference evidence="3 4" key="1">
    <citation type="submission" date="2019-09" db="EMBL/GenBank/DDBJ databases">
        <authorList>
            <person name="Ou C."/>
        </authorList>
    </citation>
    <scope>NUCLEOTIDE SEQUENCE [LARGE SCALE GENOMIC DNA]</scope>
    <source>
        <strain evidence="3">S2</strain>
        <tissue evidence="3">Leaf</tissue>
    </source>
</reference>